<accession>A0AAE0I2R1</accession>
<dbReference type="InterPro" id="IPR036291">
    <property type="entry name" value="NAD(P)-bd_dom_sf"/>
</dbReference>
<dbReference type="Gene3D" id="3.40.50.720">
    <property type="entry name" value="NAD(P)-binding Rossmann-like Domain"/>
    <property type="match status" value="1"/>
</dbReference>
<comment type="caution">
    <text evidence="4">The sequence shown here is derived from an EMBL/GenBank/DDBJ whole genome shotgun (WGS) entry which is preliminary data.</text>
</comment>
<comment type="similarity">
    <text evidence="1">Belongs to the short-chain dehydrogenases/reductases (SDR) family.</text>
</comment>
<dbReference type="EMBL" id="JAUEPO010000007">
    <property type="protein sequence ID" value="KAK3317498.1"/>
    <property type="molecule type" value="Genomic_DNA"/>
</dbReference>
<dbReference type="PANTHER" id="PTHR24320:SF236">
    <property type="entry name" value="SHORT-CHAIN DEHYDROGENASE-RELATED"/>
    <property type="match status" value="1"/>
</dbReference>
<sequence>MAPSSSFKSTWTQFFPPKPHFTDKDVPADLQGKVYVVTGANTGMGKELARVLYAKNAKVYVACRSEEKATKAIEAIKKRATGSKGELIFLSLDLADLTKVKAAAQTFLAQESKLHVLFNNAGVMVGPANPPLKTAQGYELALGVNCVGTFLFTKLLTPTIVATAALQTEPADSVRVVWLSSFGLQQYAPQDHGIDMDNLDYHIPKPHVDRYGISKCGDWLLAVEYARRHKSDGVVSVPINPGNVRTELARDQNLGLKLVAHAIVYPIINGVYTQLFAAFSPDVTIAKADWTKDWIIPWGRFAPLRQDLHKATVSKEEGGNGNAYQFWEWNEEQVKDYL</sequence>
<evidence type="ECO:0000313" key="4">
    <source>
        <dbReference type="EMBL" id="KAK3317498.1"/>
    </source>
</evidence>
<reference evidence="4" key="2">
    <citation type="submission" date="2023-06" db="EMBL/GenBank/DDBJ databases">
        <authorList>
            <consortium name="Lawrence Berkeley National Laboratory"/>
            <person name="Haridas S."/>
            <person name="Hensen N."/>
            <person name="Bonometti L."/>
            <person name="Westerberg I."/>
            <person name="Brannstrom I.O."/>
            <person name="Guillou S."/>
            <person name="Cros-Aarteil S."/>
            <person name="Calhoun S."/>
            <person name="Kuo A."/>
            <person name="Mondo S."/>
            <person name="Pangilinan J."/>
            <person name="Riley R."/>
            <person name="Labutti K."/>
            <person name="Andreopoulos B."/>
            <person name="Lipzen A."/>
            <person name="Chen C."/>
            <person name="Yanf M."/>
            <person name="Daum C."/>
            <person name="Ng V."/>
            <person name="Clum A."/>
            <person name="Steindorff A."/>
            <person name="Ohm R."/>
            <person name="Martin F."/>
            <person name="Silar P."/>
            <person name="Natvig D."/>
            <person name="Lalanne C."/>
            <person name="Gautier V."/>
            <person name="Ament-Velasquez S.L."/>
            <person name="Kruys A."/>
            <person name="Hutchinson M.I."/>
            <person name="Powell A.J."/>
            <person name="Barry K."/>
            <person name="Miller A.N."/>
            <person name="Grigoriev I.V."/>
            <person name="Debuchy R."/>
            <person name="Gladieux P."/>
            <person name="Thoren M.H."/>
            <person name="Johannesson H."/>
        </authorList>
    </citation>
    <scope>NUCLEOTIDE SEQUENCE</scope>
    <source>
        <strain evidence="4">SMH4131-1</strain>
    </source>
</reference>
<reference evidence="4" key="1">
    <citation type="journal article" date="2023" name="Mol. Phylogenet. Evol.">
        <title>Genome-scale phylogeny and comparative genomics of the fungal order Sordariales.</title>
        <authorList>
            <person name="Hensen N."/>
            <person name="Bonometti L."/>
            <person name="Westerberg I."/>
            <person name="Brannstrom I.O."/>
            <person name="Guillou S."/>
            <person name="Cros-Aarteil S."/>
            <person name="Calhoun S."/>
            <person name="Haridas S."/>
            <person name="Kuo A."/>
            <person name="Mondo S."/>
            <person name="Pangilinan J."/>
            <person name="Riley R."/>
            <person name="LaButti K."/>
            <person name="Andreopoulos B."/>
            <person name="Lipzen A."/>
            <person name="Chen C."/>
            <person name="Yan M."/>
            <person name="Daum C."/>
            <person name="Ng V."/>
            <person name="Clum A."/>
            <person name="Steindorff A."/>
            <person name="Ohm R.A."/>
            <person name="Martin F."/>
            <person name="Silar P."/>
            <person name="Natvig D.O."/>
            <person name="Lalanne C."/>
            <person name="Gautier V."/>
            <person name="Ament-Velasquez S.L."/>
            <person name="Kruys A."/>
            <person name="Hutchinson M.I."/>
            <person name="Powell A.J."/>
            <person name="Barry K."/>
            <person name="Miller A.N."/>
            <person name="Grigoriev I.V."/>
            <person name="Debuchy R."/>
            <person name="Gladieux P."/>
            <person name="Hiltunen Thoren M."/>
            <person name="Johannesson H."/>
        </authorList>
    </citation>
    <scope>NUCLEOTIDE SEQUENCE</scope>
    <source>
        <strain evidence="4">SMH4131-1</strain>
    </source>
</reference>
<gene>
    <name evidence="4" type="ORF">B0T19DRAFT_293153</name>
</gene>
<dbReference type="GO" id="GO:0016491">
    <property type="term" value="F:oxidoreductase activity"/>
    <property type="evidence" value="ECO:0007669"/>
    <property type="project" value="UniProtKB-KW"/>
</dbReference>
<keyword evidence="2" id="KW-0521">NADP</keyword>
<protein>
    <submittedName>
        <fullName evidence="4">Uncharacterized protein</fullName>
    </submittedName>
</protein>
<name>A0AAE0I2R1_9PEZI</name>
<evidence type="ECO:0000256" key="3">
    <source>
        <dbReference type="ARBA" id="ARBA00023002"/>
    </source>
</evidence>
<keyword evidence="3" id="KW-0560">Oxidoreductase</keyword>
<organism evidence="4 5">
    <name type="scientific">Cercophora scortea</name>
    <dbReference type="NCBI Taxonomy" id="314031"/>
    <lineage>
        <taxon>Eukaryota</taxon>
        <taxon>Fungi</taxon>
        <taxon>Dikarya</taxon>
        <taxon>Ascomycota</taxon>
        <taxon>Pezizomycotina</taxon>
        <taxon>Sordariomycetes</taxon>
        <taxon>Sordariomycetidae</taxon>
        <taxon>Sordariales</taxon>
        <taxon>Lasiosphaeriaceae</taxon>
        <taxon>Cercophora</taxon>
    </lineage>
</organism>
<dbReference type="Pfam" id="PF00106">
    <property type="entry name" value="adh_short"/>
    <property type="match status" value="1"/>
</dbReference>
<dbReference type="PANTHER" id="PTHR24320">
    <property type="entry name" value="RETINOL DEHYDROGENASE"/>
    <property type="match status" value="1"/>
</dbReference>
<dbReference type="InterPro" id="IPR002347">
    <property type="entry name" value="SDR_fam"/>
</dbReference>
<evidence type="ECO:0000256" key="1">
    <source>
        <dbReference type="ARBA" id="ARBA00006484"/>
    </source>
</evidence>
<evidence type="ECO:0000256" key="2">
    <source>
        <dbReference type="ARBA" id="ARBA00022857"/>
    </source>
</evidence>
<dbReference type="Proteomes" id="UP001286456">
    <property type="component" value="Unassembled WGS sequence"/>
</dbReference>
<evidence type="ECO:0000313" key="5">
    <source>
        <dbReference type="Proteomes" id="UP001286456"/>
    </source>
</evidence>
<dbReference type="PRINTS" id="PR00081">
    <property type="entry name" value="GDHRDH"/>
</dbReference>
<dbReference type="SUPFAM" id="SSF51735">
    <property type="entry name" value="NAD(P)-binding Rossmann-fold domains"/>
    <property type="match status" value="1"/>
</dbReference>
<dbReference type="AlphaFoldDB" id="A0AAE0I2R1"/>
<keyword evidence="5" id="KW-1185">Reference proteome</keyword>
<proteinExistence type="inferred from homology"/>